<name>A0A0V8EE33_LACLL</name>
<protein>
    <submittedName>
        <fullName evidence="1">Uncharacterized protein</fullName>
    </submittedName>
</protein>
<dbReference type="EMBL" id="LKLW01000164">
    <property type="protein sequence ID" value="KSU23948.1"/>
    <property type="molecule type" value="Genomic_DNA"/>
</dbReference>
<dbReference type="PATRIC" id="fig|1360.115.peg.2486"/>
<proteinExistence type="predicted"/>
<organism evidence="1 2">
    <name type="scientific">Lactococcus lactis subsp. lactis</name>
    <name type="common">Streptococcus lactis</name>
    <dbReference type="NCBI Taxonomy" id="1360"/>
    <lineage>
        <taxon>Bacteria</taxon>
        <taxon>Bacillati</taxon>
        <taxon>Bacillota</taxon>
        <taxon>Bacilli</taxon>
        <taxon>Lactobacillales</taxon>
        <taxon>Streptococcaceae</taxon>
        <taxon>Lactococcus</taxon>
    </lineage>
</organism>
<dbReference type="Proteomes" id="UP000052991">
    <property type="component" value="Unassembled WGS sequence"/>
</dbReference>
<reference evidence="2" key="1">
    <citation type="submission" date="2015-10" db="EMBL/GenBank/DDBJ databases">
        <title>Draft Genome Sequences of 11 Lactococcus lactis subspecies cremoris strains.</title>
        <authorList>
            <person name="Wels M."/>
            <person name="Backus L."/>
            <person name="Boekhorst J."/>
            <person name="Dijkstra A."/>
            <person name="Beerthuizen M."/>
            <person name="Kelly W."/>
            <person name="Siezen R."/>
            <person name="Bachmann H."/>
            <person name="Van Hijum S."/>
        </authorList>
    </citation>
    <scope>NUCLEOTIDE SEQUENCE [LARGE SCALE GENOMIC DNA]</scope>
    <source>
        <strain evidence="2">N42</strain>
    </source>
</reference>
<dbReference type="AlphaFoldDB" id="A0A0V8EE33"/>
<comment type="caution">
    <text evidence="1">The sequence shown here is derived from an EMBL/GenBank/DDBJ whole genome shotgun (WGS) entry which is preliminary data.</text>
</comment>
<evidence type="ECO:0000313" key="2">
    <source>
        <dbReference type="Proteomes" id="UP000052991"/>
    </source>
</evidence>
<accession>A0A0V8EE33</accession>
<evidence type="ECO:0000313" key="1">
    <source>
        <dbReference type="EMBL" id="KSU23948.1"/>
    </source>
</evidence>
<gene>
    <name evidence="1" type="ORF">N42_2685</name>
</gene>
<sequence length="51" mass="5862">MSFIRKALPALVLSENNVLFFNRGVQAERQKQTGDLELVAHFCYTKALKHK</sequence>